<evidence type="ECO:0000313" key="14">
    <source>
        <dbReference type="Proteomes" id="UP000230750"/>
    </source>
</evidence>
<evidence type="ECO:0000259" key="12">
    <source>
        <dbReference type="Pfam" id="PF02931"/>
    </source>
</evidence>
<dbReference type="InterPro" id="IPR002394">
    <property type="entry name" value="Nicotinic_acetylcholine_rcpt"/>
</dbReference>
<dbReference type="InterPro" id="IPR006201">
    <property type="entry name" value="Neur_channel"/>
</dbReference>
<sequence length="133" mass="15546">MVVSYPQIKDERMQTLQVNAWLTLEWRDEYLQWNPENYDGIDNFKIPSEKLWMPDVVLYNNADEYKEYLIGKVAVVHHDGSVMWASPGIFITSCIIDVTNFPFDEQKCDMKFGPWQYEGKEVKVTGSGECKHS</sequence>
<accession>A0A2G8KK48</accession>
<dbReference type="PANTHER" id="PTHR18945">
    <property type="entry name" value="NEUROTRANSMITTER GATED ION CHANNEL"/>
    <property type="match status" value="1"/>
</dbReference>
<keyword evidence="9 11" id="KW-0407">Ion channel</keyword>
<name>A0A2G8KK48_STIJA</name>
<evidence type="ECO:0000256" key="8">
    <source>
        <dbReference type="ARBA" id="ARBA00023286"/>
    </source>
</evidence>
<keyword evidence="8" id="KW-1071">Ligand-gated ion channel</keyword>
<dbReference type="STRING" id="307972.A0A2G8KK48"/>
<feature type="domain" description="Neurotransmitter-gated ion-channel ligand-binding" evidence="12">
    <location>
        <begin position="10"/>
        <end position="124"/>
    </location>
</feature>
<organism evidence="13 14">
    <name type="scientific">Stichopus japonicus</name>
    <name type="common">Sea cucumber</name>
    <dbReference type="NCBI Taxonomy" id="307972"/>
    <lineage>
        <taxon>Eukaryota</taxon>
        <taxon>Metazoa</taxon>
        <taxon>Echinodermata</taxon>
        <taxon>Eleutherozoa</taxon>
        <taxon>Echinozoa</taxon>
        <taxon>Holothuroidea</taxon>
        <taxon>Aspidochirotacea</taxon>
        <taxon>Aspidochirotida</taxon>
        <taxon>Stichopodidae</taxon>
        <taxon>Apostichopus</taxon>
    </lineage>
</organism>
<dbReference type="OrthoDB" id="5975154at2759"/>
<evidence type="ECO:0000256" key="10">
    <source>
        <dbReference type="ARBA" id="ARBA00034099"/>
    </source>
</evidence>
<keyword evidence="2" id="KW-1003">Cell membrane</keyword>
<evidence type="ECO:0000256" key="9">
    <source>
        <dbReference type="ARBA" id="ARBA00023303"/>
    </source>
</evidence>
<proteinExistence type="inferred from homology"/>
<evidence type="ECO:0000256" key="6">
    <source>
        <dbReference type="ARBA" id="ARBA00023136"/>
    </source>
</evidence>
<dbReference type="GO" id="GO:0045211">
    <property type="term" value="C:postsynaptic membrane"/>
    <property type="evidence" value="ECO:0007669"/>
    <property type="project" value="InterPro"/>
</dbReference>
<dbReference type="InterPro" id="IPR036734">
    <property type="entry name" value="Neur_chan_lig-bd_sf"/>
</dbReference>
<dbReference type="GO" id="GO:0022848">
    <property type="term" value="F:acetylcholine-gated monoatomic cation-selective channel activity"/>
    <property type="evidence" value="ECO:0007669"/>
    <property type="project" value="InterPro"/>
</dbReference>
<reference evidence="13 14" key="1">
    <citation type="journal article" date="2017" name="PLoS Biol.">
        <title>The sea cucumber genome provides insights into morphological evolution and visceral regeneration.</title>
        <authorList>
            <person name="Zhang X."/>
            <person name="Sun L."/>
            <person name="Yuan J."/>
            <person name="Sun Y."/>
            <person name="Gao Y."/>
            <person name="Zhang L."/>
            <person name="Li S."/>
            <person name="Dai H."/>
            <person name="Hamel J.F."/>
            <person name="Liu C."/>
            <person name="Yu Y."/>
            <person name="Liu S."/>
            <person name="Lin W."/>
            <person name="Guo K."/>
            <person name="Jin S."/>
            <person name="Xu P."/>
            <person name="Storey K.B."/>
            <person name="Huan P."/>
            <person name="Zhang T."/>
            <person name="Zhou Y."/>
            <person name="Zhang J."/>
            <person name="Lin C."/>
            <person name="Li X."/>
            <person name="Xing L."/>
            <person name="Huo D."/>
            <person name="Sun M."/>
            <person name="Wang L."/>
            <person name="Mercier A."/>
            <person name="Li F."/>
            <person name="Yang H."/>
            <person name="Xiang J."/>
        </authorList>
    </citation>
    <scope>NUCLEOTIDE SEQUENCE [LARGE SCALE GENOMIC DNA]</scope>
    <source>
        <strain evidence="13">Shaxun</strain>
        <tissue evidence="13">Muscle</tissue>
    </source>
</reference>
<keyword evidence="1 11" id="KW-0813">Transport</keyword>
<dbReference type="FunFam" id="2.70.170.10:FF:000028">
    <property type="entry name" value="AcetylCholine Receptor"/>
    <property type="match status" value="1"/>
</dbReference>
<dbReference type="GO" id="GO:0004888">
    <property type="term" value="F:transmembrane signaling receptor activity"/>
    <property type="evidence" value="ECO:0007669"/>
    <property type="project" value="InterPro"/>
</dbReference>
<evidence type="ECO:0000256" key="1">
    <source>
        <dbReference type="ARBA" id="ARBA00022448"/>
    </source>
</evidence>
<evidence type="ECO:0000256" key="2">
    <source>
        <dbReference type="ARBA" id="ARBA00022475"/>
    </source>
</evidence>
<dbReference type="PRINTS" id="PR00254">
    <property type="entry name" value="NICOTINICR"/>
</dbReference>
<keyword evidence="3" id="KW-0812">Transmembrane</keyword>
<keyword evidence="14" id="KW-1185">Reference proteome</keyword>
<comment type="similarity">
    <text evidence="11">Belongs to the ligand-gated ion channel (TC 1.A.9) family.</text>
</comment>
<evidence type="ECO:0000256" key="7">
    <source>
        <dbReference type="ARBA" id="ARBA00023170"/>
    </source>
</evidence>
<dbReference type="Pfam" id="PF02931">
    <property type="entry name" value="Neur_chan_LBD"/>
    <property type="match status" value="1"/>
</dbReference>
<dbReference type="Gene3D" id="2.70.170.10">
    <property type="entry name" value="Neurotransmitter-gated ion-channel ligand-binding domain"/>
    <property type="match status" value="1"/>
</dbReference>
<evidence type="ECO:0000313" key="13">
    <source>
        <dbReference type="EMBL" id="PIK48347.1"/>
    </source>
</evidence>
<comment type="subcellular location">
    <subcellularLocation>
        <location evidence="10">Synaptic cell membrane</location>
        <topology evidence="10">Multi-pass membrane protein</topology>
    </subcellularLocation>
</comment>
<evidence type="ECO:0000256" key="5">
    <source>
        <dbReference type="ARBA" id="ARBA00023065"/>
    </source>
</evidence>
<dbReference type="Proteomes" id="UP000230750">
    <property type="component" value="Unassembled WGS sequence"/>
</dbReference>
<dbReference type="InterPro" id="IPR018000">
    <property type="entry name" value="Neurotransmitter_ion_chnl_CS"/>
</dbReference>
<dbReference type="SUPFAM" id="SSF63712">
    <property type="entry name" value="Nicotinic receptor ligand binding domain-like"/>
    <property type="match status" value="1"/>
</dbReference>
<dbReference type="PROSITE" id="PS00236">
    <property type="entry name" value="NEUROTR_ION_CHANNEL"/>
    <property type="match status" value="1"/>
</dbReference>
<keyword evidence="4" id="KW-0770">Synapse</keyword>
<comment type="caution">
    <text evidence="13">The sequence shown here is derived from an EMBL/GenBank/DDBJ whole genome shotgun (WGS) entry which is preliminary data.</text>
</comment>
<evidence type="ECO:0000256" key="11">
    <source>
        <dbReference type="RuleBase" id="RU000687"/>
    </source>
</evidence>
<gene>
    <name evidence="13" type="ORF">BSL78_14796</name>
</gene>
<keyword evidence="6" id="KW-0472">Membrane</keyword>
<evidence type="ECO:0000256" key="4">
    <source>
        <dbReference type="ARBA" id="ARBA00023018"/>
    </source>
</evidence>
<dbReference type="InterPro" id="IPR006202">
    <property type="entry name" value="Neur_chan_lig-bd"/>
</dbReference>
<dbReference type="EMBL" id="MRZV01000527">
    <property type="protein sequence ID" value="PIK48347.1"/>
    <property type="molecule type" value="Genomic_DNA"/>
</dbReference>
<evidence type="ECO:0000256" key="3">
    <source>
        <dbReference type="ARBA" id="ARBA00022692"/>
    </source>
</evidence>
<keyword evidence="5 11" id="KW-0406">Ion transport</keyword>
<protein>
    <submittedName>
        <fullName evidence="13">Putative neuronal acetylcholine receptor subunit alpha-10-like</fullName>
    </submittedName>
</protein>
<dbReference type="PRINTS" id="PR00252">
    <property type="entry name" value="NRIONCHANNEL"/>
</dbReference>
<keyword evidence="7 13" id="KW-0675">Receptor</keyword>
<dbReference type="AlphaFoldDB" id="A0A2G8KK48"/>